<dbReference type="PANTHER" id="PTHR45749">
    <property type="match status" value="1"/>
</dbReference>
<keyword evidence="2" id="KW-1185">Reference proteome</keyword>
<evidence type="ECO:0000313" key="2">
    <source>
        <dbReference type="Proteomes" id="UP000478052"/>
    </source>
</evidence>
<dbReference type="AlphaFoldDB" id="A0A6G0Y8K8"/>
<proteinExistence type="predicted"/>
<comment type="caution">
    <text evidence="1">The sequence shown here is derived from an EMBL/GenBank/DDBJ whole genome shotgun (WGS) entry which is preliminary data.</text>
</comment>
<sequence>MNEFVINSGVQQKQNSILTQNLNEDFTNFRDSNISNVYNRNKKVVVSQNLNEDFGDFRDSNTTNLTTEQTQQGAASAHLLPWPNITQFKHLTKISNIFYMHMPPTTVVLRYVNDIGEPIERFMTFHSIDGHTAEYLSSSIVDLFKNWNLNIKKCVGHSFDNASNMAGKYTGVQARIKNISPMADFVPCAAHSLNLVGVNSIESCTQAVNYFGLVQAKTKNTYILKPHSETRWLSNANAVQALQNDYNIILSVLNNIYENENEKPQYRVESKNLLKQLKKKETAVFTCIWNSILSRINESSIQLQSTTRNFSIIIPIYNLLIIYIQSVRGNFNLYEEKSSCFNVATDYTLLRKKKLLKLNKRKSKYQELGDIFGFLYRSESNSCETKLKIKKCLSSYFDEIEIDDFFDEFIQFQAYNESIDDVYQCKQNPHNQLKYLYEMNIQQTFPNVETILSIFLSIPCTNCSSERALKKETAMVEPRTGNCEEAAGRCKA</sequence>
<dbReference type="SUPFAM" id="SSF53098">
    <property type="entry name" value="Ribonuclease H-like"/>
    <property type="match status" value="1"/>
</dbReference>
<evidence type="ECO:0000313" key="1">
    <source>
        <dbReference type="EMBL" id="KAF0751261.1"/>
    </source>
</evidence>
<accession>A0A6G0Y8K8</accession>
<protein>
    <submittedName>
        <fullName evidence="1">Zinc finger MYM-type protein 1-like</fullName>
    </submittedName>
</protein>
<dbReference type="Proteomes" id="UP000478052">
    <property type="component" value="Unassembled WGS sequence"/>
</dbReference>
<dbReference type="OrthoDB" id="6606472at2759"/>
<name>A0A6G0Y8K8_APHCR</name>
<dbReference type="EMBL" id="VUJU01005429">
    <property type="protein sequence ID" value="KAF0751261.1"/>
    <property type="molecule type" value="Genomic_DNA"/>
</dbReference>
<dbReference type="InterPro" id="IPR012337">
    <property type="entry name" value="RNaseH-like_sf"/>
</dbReference>
<reference evidence="1 2" key="1">
    <citation type="submission" date="2019-08" db="EMBL/GenBank/DDBJ databases">
        <title>Whole genome of Aphis craccivora.</title>
        <authorList>
            <person name="Voronova N.V."/>
            <person name="Shulinski R.S."/>
            <person name="Bandarenka Y.V."/>
            <person name="Zhorov D.G."/>
            <person name="Warner D."/>
        </authorList>
    </citation>
    <scope>NUCLEOTIDE SEQUENCE [LARGE SCALE GENOMIC DNA]</scope>
    <source>
        <strain evidence="1">180601</strain>
        <tissue evidence="1">Whole Body</tissue>
    </source>
</reference>
<organism evidence="1 2">
    <name type="scientific">Aphis craccivora</name>
    <name type="common">Cowpea aphid</name>
    <dbReference type="NCBI Taxonomy" id="307492"/>
    <lineage>
        <taxon>Eukaryota</taxon>
        <taxon>Metazoa</taxon>
        <taxon>Ecdysozoa</taxon>
        <taxon>Arthropoda</taxon>
        <taxon>Hexapoda</taxon>
        <taxon>Insecta</taxon>
        <taxon>Pterygota</taxon>
        <taxon>Neoptera</taxon>
        <taxon>Paraneoptera</taxon>
        <taxon>Hemiptera</taxon>
        <taxon>Sternorrhyncha</taxon>
        <taxon>Aphidomorpha</taxon>
        <taxon>Aphidoidea</taxon>
        <taxon>Aphididae</taxon>
        <taxon>Aphidini</taxon>
        <taxon>Aphis</taxon>
        <taxon>Aphis</taxon>
    </lineage>
</organism>
<dbReference type="PANTHER" id="PTHR45749:SF23">
    <property type="entry name" value="ZINC FINGER MYM-TYPE PROTEIN 1-LIKE"/>
    <property type="match status" value="1"/>
</dbReference>
<gene>
    <name evidence="1" type="ORF">FWK35_00013545</name>
</gene>